<feature type="transmembrane region" description="Helical" evidence="3">
    <location>
        <begin position="191"/>
        <end position="209"/>
    </location>
</feature>
<dbReference type="PROSITE" id="PS50887">
    <property type="entry name" value="GGDEF"/>
    <property type="match status" value="1"/>
</dbReference>
<protein>
    <recommendedName>
        <fullName evidence="1">diguanylate cyclase</fullName>
        <ecNumber evidence="1">2.7.7.65</ecNumber>
    </recommendedName>
</protein>
<dbReference type="RefSeq" id="WP_011384911.1">
    <property type="nucleotide sequence ID" value="NC_007626.1"/>
</dbReference>
<dbReference type="CDD" id="cd01949">
    <property type="entry name" value="GGDEF"/>
    <property type="match status" value="1"/>
</dbReference>
<dbReference type="InterPro" id="IPR029787">
    <property type="entry name" value="Nucleotide_cyclase"/>
</dbReference>
<evidence type="ECO:0000313" key="6">
    <source>
        <dbReference type="Proteomes" id="UP000007058"/>
    </source>
</evidence>
<dbReference type="EC" id="2.7.7.65" evidence="1"/>
<feature type="domain" description="GGDEF" evidence="4">
    <location>
        <begin position="251"/>
        <end position="386"/>
    </location>
</feature>
<reference evidence="5 6" key="1">
    <citation type="journal article" date="2005" name="DNA Res.">
        <title>Complete genome sequence of the facultative anaerobic magnetotactic bacterium Magnetospirillum sp. strain AMB-1.</title>
        <authorList>
            <person name="Matsunaga T."/>
            <person name="Okamura Y."/>
            <person name="Fukuda Y."/>
            <person name="Wahyudi A.T."/>
            <person name="Murase Y."/>
            <person name="Takeyama H."/>
        </authorList>
    </citation>
    <scope>NUCLEOTIDE SEQUENCE [LARGE SCALE GENOMIC DNA]</scope>
    <source>
        <strain evidence="6">ATCC 700264 / AMB-1</strain>
    </source>
</reference>
<feature type="transmembrane region" description="Helical" evidence="3">
    <location>
        <begin position="152"/>
        <end position="171"/>
    </location>
</feature>
<dbReference type="EMBL" id="AP007255">
    <property type="protein sequence ID" value="BAE51334.1"/>
    <property type="molecule type" value="Genomic_DNA"/>
</dbReference>
<comment type="catalytic activity">
    <reaction evidence="2">
        <text>2 GTP = 3',3'-c-di-GMP + 2 diphosphate</text>
        <dbReference type="Rhea" id="RHEA:24898"/>
        <dbReference type="ChEBI" id="CHEBI:33019"/>
        <dbReference type="ChEBI" id="CHEBI:37565"/>
        <dbReference type="ChEBI" id="CHEBI:58805"/>
        <dbReference type="EC" id="2.7.7.65"/>
    </reaction>
</comment>
<dbReference type="Gene3D" id="3.30.70.270">
    <property type="match status" value="1"/>
</dbReference>
<keyword evidence="6" id="KW-1185">Reference proteome</keyword>
<feature type="transmembrane region" description="Helical" evidence="3">
    <location>
        <begin position="6"/>
        <end position="29"/>
    </location>
</feature>
<dbReference type="KEGG" id="mag:amb2530"/>
<evidence type="ECO:0000259" key="4">
    <source>
        <dbReference type="PROSITE" id="PS50887"/>
    </source>
</evidence>
<dbReference type="OrthoDB" id="7366409at2"/>
<dbReference type="InterPro" id="IPR000160">
    <property type="entry name" value="GGDEF_dom"/>
</dbReference>
<evidence type="ECO:0000313" key="5">
    <source>
        <dbReference type="EMBL" id="BAE51334.1"/>
    </source>
</evidence>
<keyword evidence="3" id="KW-0472">Membrane</keyword>
<dbReference type="GO" id="GO:1902201">
    <property type="term" value="P:negative regulation of bacterial-type flagellum-dependent cell motility"/>
    <property type="evidence" value="ECO:0007669"/>
    <property type="project" value="TreeGrafter"/>
</dbReference>
<dbReference type="SMART" id="SM00267">
    <property type="entry name" value="GGDEF"/>
    <property type="match status" value="1"/>
</dbReference>
<dbReference type="PANTHER" id="PTHR45138:SF9">
    <property type="entry name" value="DIGUANYLATE CYCLASE DGCM-RELATED"/>
    <property type="match status" value="1"/>
</dbReference>
<evidence type="ECO:0000256" key="1">
    <source>
        <dbReference type="ARBA" id="ARBA00012528"/>
    </source>
</evidence>
<keyword evidence="3" id="KW-1133">Transmembrane helix</keyword>
<dbReference type="NCBIfam" id="TIGR00254">
    <property type="entry name" value="GGDEF"/>
    <property type="match status" value="1"/>
</dbReference>
<dbReference type="PANTHER" id="PTHR45138">
    <property type="entry name" value="REGULATORY COMPONENTS OF SENSORY TRANSDUCTION SYSTEM"/>
    <property type="match status" value="1"/>
</dbReference>
<accession>Q2W491</accession>
<evidence type="ECO:0000256" key="2">
    <source>
        <dbReference type="ARBA" id="ARBA00034247"/>
    </source>
</evidence>
<dbReference type="GO" id="GO:0043709">
    <property type="term" value="P:cell adhesion involved in single-species biofilm formation"/>
    <property type="evidence" value="ECO:0007669"/>
    <property type="project" value="TreeGrafter"/>
</dbReference>
<feature type="transmembrane region" description="Helical" evidence="3">
    <location>
        <begin position="36"/>
        <end position="57"/>
    </location>
</feature>
<feature type="transmembrane region" description="Helical" evidence="3">
    <location>
        <begin position="95"/>
        <end position="115"/>
    </location>
</feature>
<evidence type="ECO:0000256" key="3">
    <source>
        <dbReference type="SAM" id="Phobius"/>
    </source>
</evidence>
<sequence length="386" mass="41276">MILDLHTMLVAVAVATACCAIARIVLYILHPGLAGLGYWAWASVIGAASFAVAGTGAGMPEGWSLSLAHGLVVAGFCLVWDGFRRFLGRPGLTSRFYLGLGGAAVVMIVGSHLAGSLHLRATFNSALVMAISAAIARELLWRTPPHRLAMRLAGWVYFANALFFLVRGLSIGFDLEFMAGKMSYGMTVVASMWWLCVTISVTLCMVLMASERLQADLNEQASRDPLTGALNRRAFASLGEREIVRARRTASPLSLLMIDMDHFKQINDCLGHGGGDEVLVLFATLAGRILRAEDLFCRFGGEEFLALLPSSSLMEAMGVAERLRAAFSAEGAGLDSEGKLPFPMTLSVGIAALAADEDMEAAIRRADAALYRAKDLGRNRCELAGG</sequence>
<dbReference type="Pfam" id="PF00990">
    <property type="entry name" value="GGDEF"/>
    <property type="match status" value="1"/>
</dbReference>
<dbReference type="GO" id="GO:0005886">
    <property type="term" value="C:plasma membrane"/>
    <property type="evidence" value="ECO:0007669"/>
    <property type="project" value="TreeGrafter"/>
</dbReference>
<keyword evidence="3" id="KW-0812">Transmembrane</keyword>
<dbReference type="STRING" id="342108.amb2530"/>
<feature type="transmembrane region" description="Helical" evidence="3">
    <location>
        <begin position="121"/>
        <end position="140"/>
    </location>
</feature>
<dbReference type="InterPro" id="IPR050469">
    <property type="entry name" value="Diguanylate_Cyclase"/>
</dbReference>
<dbReference type="Proteomes" id="UP000007058">
    <property type="component" value="Chromosome"/>
</dbReference>
<organism evidence="5 6">
    <name type="scientific">Paramagnetospirillum magneticum (strain ATCC 700264 / AMB-1)</name>
    <name type="common">Magnetospirillum magneticum</name>
    <dbReference type="NCBI Taxonomy" id="342108"/>
    <lineage>
        <taxon>Bacteria</taxon>
        <taxon>Pseudomonadati</taxon>
        <taxon>Pseudomonadota</taxon>
        <taxon>Alphaproteobacteria</taxon>
        <taxon>Rhodospirillales</taxon>
        <taxon>Magnetospirillaceae</taxon>
        <taxon>Paramagnetospirillum</taxon>
    </lineage>
</organism>
<feature type="transmembrane region" description="Helical" evidence="3">
    <location>
        <begin position="63"/>
        <end position="83"/>
    </location>
</feature>
<dbReference type="GO" id="GO:0052621">
    <property type="term" value="F:diguanylate cyclase activity"/>
    <property type="evidence" value="ECO:0007669"/>
    <property type="project" value="UniProtKB-EC"/>
</dbReference>
<dbReference type="AlphaFoldDB" id="Q2W491"/>
<name>Q2W491_PARM1</name>
<gene>
    <name evidence="5" type="ordered locus">amb2530</name>
</gene>
<dbReference type="HOGENOM" id="CLU_000445_11_1_5"/>
<dbReference type="FunFam" id="3.30.70.270:FF:000001">
    <property type="entry name" value="Diguanylate cyclase domain protein"/>
    <property type="match status" value="1"/>
</dbReference>
<dbReference type="InterPro" id="IPR043128">
    <property type="entry name" value="Rev_trsase/Diguanyl_cyclase"/>
</dbReference>
<dbReference type="SUPFAM" id="SSF55073">
    <property type="entry name" value="Nucleotide cyclase"/>
    <property type="match status" value="1"/>
</dbReference>
<proteinExistence type="predicted"/>